<accession>A0A6V7WEU9</accession>
<proteinExistence type="predicted"/>
<feature type="chain" id="PRO_5027661229" evidence="2">
    <location>
        <begin position="27"/>
        <end position="75"/>
    </location>
</feature>
<sequence length="75" mass="8683">MWNSPGNHSFLKYFLICPILFQIIPANSDLPAHFVSGIKFPYILLPFTQETRPPTFSLFFCVCYFSLPFLILHNA</sequence>
<reference evidence="3 4" key="1">
    <citation type="submission" date="2020-08" db="EMBL/GenBank/DDBJ databases">
        <authorList>
            <person name="Koutsovoulos G."/>
            <person name="Danchin GJ E."/>
        </authorList>
    </citation>
    <scope>NUCLEOTIDE SEQUENCE [LARGE SCALE GENOMIC DNA]</scope>
</reference>
<name>A0A6V7WEU9_MELEN</name>
<evidence type="ECO:0000256" key="1">
    <source>
        <dbReference type="SAM" id="Phobius"/>
    </source>
</evidence>
<organism evidence="3 4">
    <name type="scientific">Meloidogyne enterolobii</name>
    <name type="common">Root-knot nematode worm</name>
    <name type="synonym">Meloidogyne mayaguensis</name>
    <dbReference type="NCBI Taxonomy" id="390850"/>
    <lineage>
        <taxon>Eukaryota</taxon>
        <taxon>Metazoa</taxon>
        <taxon>Ecdysozoa</taxon>
        <taxon>Nematoda</taxon>
        <taxon>Chromadorea</taxon>
        <taxon>Rhabditida</taxon>
        <taxon>Tylenchina</taxon>
        <taxon>Tylenchomorpha</taxon>
        <taxon>Tylenchoidea</taxon>
        <taxon>Meloidogynidae</taxon>
        <taxon>Meloidogyninae</taxon>
        <taxon>Meloidogyne</taxon>
    </lineage>
</organism>
<keyword evidence="1" id="KW-0472">Membrane</keyword>
<evidence type="ECO:0000256" key="2">
    <source>
        <dbReference type="SAM" id="SignalP"/>
    </source>
</evidence>
<evidence type="ECO:0000313" key="3">
    <source>
        <dbReference type="EMBL" id="CAD2185512.1"/>
    </source>
</evidence>
<keyword evidence="2" id="KW-0732">Signal</keyword>
<feature type="transmembrane region" description="Helical" evidence="1">
    <location>
        <begin position="52"/>
        <end position="72"/>
    </location>
</feature>
<keyword evidence="1" id="KW-1133">Transmembrane helix</keyword>
<evidence type="ECO:0000313" key="4">
    <source>
        <dbReference type="Proteomes" id="UP000580250"/>
    </source>
</evidence>
<gene>
    <name evidence="3" type="ORF">MENT_LOCUS37944</name>
</gene>
<dbReference type="EMBL" id="CAJEWN010000548">
    <property type="protein sequence ID" value="CAD2185512.1"/>
    <property type="molecule type" value="Genomic_DNA"/>
</dbReference>
<feature type="signal peptide" evidence="2">
    <location>
        <begin position="1"/>
        <end position="26"/>
    </location>
</feature>
<keyword evidence="1" id="KW-0812">Transmembrane</keyword>
<dbReference type="Proteomes" id="UP000580250">
    <property type="component" value="Unassembled WGS sequence"/>
</dbReference>
<dbReference type="AlphaFoldDB" id="A0A6V7WEU9"/>
<comment type="caution">
    <text evidence="3">The sequence shown here is derived from an EMBL/GenBank/DDBJ whole genome shotgun (WGS) entry which is preliminary data.</text>
</comment>
<protein>
    <submittedName>
        <fullName evidence="3">Uncharacterized protein</fullName>
    </submittedName>
</protein>